<protein>
    <recommendedName>
        <fullName evidence="3">Glycosyl transferase</fullName>
    </recommendedName>
</protein>
<evidence type="ECO:0000313" key="1">
    <source>
        <dbReference type="EMBL" id="ACK69752.1"/>
    </source>
</evidence>
<dbReference type="EMBL" id="CP001291">
    <property type="protein sequence ID" value="ACK69752.1"/>
    <property type="molecule type" value="Genomic_DNA"/>
</dbReference>
<dbReference type="eggNOG" id="COG4671">
    <property type="taxonomic scope" value="Bacteria"/>
</dbReference>
<reference evidence="2" key="1">
    <citation type="journal article" date="2011" name="MBio">
        <title>Novel metabolic attributes of the genus Cyanothece, comprising a group of unicellular nitrogen-fixing Cyanobacteria.</title>
        <authorList>
            <person name="Bandyopadhyay A."/>
            <person name="Elvitigala T."/>
            <person name="Welsh E."/>
            <person name="Stockel J."/>
            <person name="Liberton M."/>
            <person name="Min H."/>
            <person name="Sherman L.A."/>
            <person name="Pakrasi H.B."/>
        </authorList>
    </citation>
    <scope>NUCLEOTIDE SEQUENCE [LARGE SCALE GENOMIC DNA]</scope>
    <source>
        <strain evidence="2">PCC 7424</strain>
    </source>
</reference>
<dbReference type="PANTHER" id="PTHR38134:SF2">
    <property type="entry name" value="GALACTOKINASE"/>
    <property type="match status" value="1"/>
</dbReference>
<organism evidence="1 2">
    <name type="scientific">Gloeothece citriformis (strain PCC 7424)</name>
    <name type="common">Cyanothece sp. (strain PCC 7424)</name>
    <dbReference type="NCBI Taxonomy" id="65393"/>
    <lineage>
        <taxon>Bacteria</taxon>
        <taxon>Bacillati</taxon>
        <taxon>Cyanobacteriota</taxon>
        <taxon>Cyanophyceae</taxon>
        <taxon>Oscillatoriophycideae</taxon>
        <taxon>Chroococcales</taxon>
        <taxon>Aphanothecaceae</taxon>
        <taxon>Gloeothece</taxon>
        <taxon>Gloeothece citriformis</taxon>
    </lineage>
</organism>
<dbReference type="PANTHER" id="PTHR38134">
    <property type="entry name" value="SLR1395 PROTEIN"/>
    <property type="match status" value="1"/>
</dbReference>
<proteinExistence type="predicted"/>
<gene>
    <name evidence="1" type="ordered locus">PCC7424_1305</name>
</gene>
<dbReference type="HOGENOM" id="CLU_044082_0_0_3"/>
<dbReference type="STRING" id="65393.PCC7424_1305"/>
<dbReference type="KEGG" id="cyc:PCC7424_1305"/>
<dbReference type="SUPFAM" id="SSF53756">
    <property type="entry name" value="UDP-Glycosyltransferase/glycogen phosphorylase"/>
    <property type="match status" value="1"/>
</dbReference>
<evidence type="ECO:0000313" key="2">
    <source>
        <dbReference type="Proteomes" id="UP000002384"/>
    </source>
</evidence>
<sequence length="361" mass="41289">MTITRPTLYLAVTNHGFGHAVRISCVAERLKQLYPDILLILSTTAPRWLLESYIQGDFIYRPRAFDVGVVQSDSLNMDKKATLEKLQDIRSRQNAIIAGEVNFIKTNRVNLILADIPPLAAPIAKAANIPCWMMSNFGWDLIYQDWGEEFREIADWMRDCYRQCDRLFRLPLCEPMSAFNQITDVGLTGGNPRYSEAELRELFKIKTPPEKTVLLTFGGLGLQQIPYHNLSQFSDWQFITFDRQAPDLPNLIKITDRQYRPVDLMPICGRIVSKPGYSTFAEALRLDLPIISLTRHDFPEAEFLLSGIQNYSSHKIITPEEFFQGNWESLISPLTPPHQPNSLPKNGTEVIAQEILNYLLK</sequence>
<accession>B7K7I4</accession>
<dbReference type="InterPro" id="IPR053205">
    <property type="entry name" value="GHMP_kinase_L-arabinokinase"/>
</dbReference>
<name>B7K7I4_GLOC7</name>
<dbReference type="Proteomes" id="UP000002384">
    <property type="component" value="Chromosome"/>
</dbReference>
<dbReference type="AlphaFoldDB" id="B7K7I4"/>
<keyword evidence="2" id="KW-1185">Reference proteome</keyword>
<evidence type="ECO:0008006" key="3">
    <source>
        <dbReference type="Google" id="ProtNLM"/>
    </source>
</evidence>